<keyword evidence="3" id="KW-1015">Disulfide bond</keyword>
<dbReference type="EMBL" id="JAWZYT010004701">
    <property type="protein sequence ID" value="KAK4292877.1"/>
    <property type="molecule type" value="Genomic_DNA"/>
</dbReference>
<feature type="domain" description="Ig-like" evidence="6">
    <location>
        <begin position="40"/>
        <end position="145"/>
    </location>
</feature>
<dbReference type="Proteomes" id="UP001292094">
    <property type="component" value="Unassembled WGS sequence"/>
</dbReference>
<evidence type="ECO:0000256" key="2">
    <source>
        <dbReference type="ARBA" id="ARBA00023136"/>
    </source>
</evidence>
<keyword evidence="8" id="KW-1185">Reference proteome</keyword>
<dbReference type="SMART" id="SM00407">
    <property type="entry name" value="IGc1"/>
    <property type="match status" value="1"/>
</dbReference>
<dbReference type="InterPro" id="IPR036179">
    <property type="entry name" value="Ig-like_dom_sf"/>
</dbReference>
<dbReference type="AlphaFoldDB" id="A0AAE1TPG4"/>
<name>A0AAE1TPG4_9EUCA</name>
<dbReference type="InterPro" id="IPR051275">
    <property type="entry name" value="Cell_adhesion_signaling"/>
</dbReference>
<gene>
    <name evidence="7" type="ORF">Pmani_034386</name>
</gene>
<dbReference type="PANTHER" id="PTHR11640">
    <property type="entry name" value="NEPHRIN"/>
    <property type="match status" value="1"/>
</dbReference>
<organism evidence="7 8">
    <name type="scientific">Petrolisthes manimaculis</name>
    <dbReference type="NCBI Taxonomy" id="1843537"/>
    <lineage>
        <taxon>Eukaryota</taxon>
        <taxon>Metazoa</taxon>
        <taxon>Ecdysozoa</taxon>
        <taxon>Arthropoda</taxon>
        <taxon>Crustacea</taxon>
        <taxon>Multicrustacea</taxon>
        <taxon>Malacostraca</taxon>
        <taxon>Eumalacostraca</taxon>
        <taxon>Eucarida</taxon>
        <taxon>Decapoda</taxon>
        <taxon>Pleocyemata</taxon>
        <taxon>Anomura</taxon>
        <taxon>Galatheoidea</taxon>
        <taxon>Porcellanidae</taxon>
        <taxon>Petrolisthes</taxon>
    </lineage>
</organism>
<dbReference type="GO" id="GO:0098609">
    <property type="term" value="P:cell-cell adhesion"/>
    <property type="evidence" value="ECO:0007669"/>
    <property type="project" value="TreeGrafter"/>
</dbReference>
<dbReference type="GO" id="GO:0005886">
    <property type="term" value="C:plasma membrane"/>
    <property type="evidence" value="ECO:0007669"/>
    <property type="project" value="TreeGrafter"/>
</dbReference>
<dbReference type="InterPro" id="IPR003599">
    <property type="entry name" value="Ig_sub"/>
</dbReference>
<evidence type="ECO:0000256" key="5">
    <source>
        <dbReference type="ARBA" id="ARBA00023319"/>
    </source>
</evidence>
<dbReference type="GO" id="GO:0050839">
    <property type="term" value="F:cell adhesion molecule binding"/>
    <property type="evidence" value="ECO:0007669"/>
    <property type="project" value="TreeGrafter"/>
</dbReference>
<dbReference type="InterPro" id="IPR007110">
    <property type="entry name" value="Ig-like_dom"/>
</dbReference>
<evidence type="ECO:0000313" key="8">
    <source>
        <dbReference type="Proteomes" id="UP001292094"/>
    </source>
</evidence>
<dbReference type="GO" id="GO:0005911">
    <property type="term" value="C:cell-cell junction"/>
    <property type="evidence" value="ECO:0007669"/>
    <property type="project" value="TreeGrafter"/>
</dbReference>
<feature type="domain" description="Ig-like" evidence="6">
    <location>
        <begin position="152"/>
        <end position="238"/>
    </location>
</feature>
<comment type="caution">
    <text evidence="7">The sequence shown here is derived from an EMBL/GenBank/DDBJ whole genome shotgun (WGS) entry which is preliminary data.</text>
</comment>
<sequence length="426" mass="44743">MSDCLEQPPTPLPFATRDDDSRLCLGLPGAVSSGGGGVPPERPYLMYGGAQLAAGARLTTRDGNTITLHCVVEGGNPAPHITWLLAARDVTPSSQVRSEWLEEESQYHSVSNLTVANAGREQHNTTVACVVRHPSLQSPVPVSLTLNIQYSPDFRLRRWPVWGTPVREGSAVALLCLVDANPPSNPTWVKETEGGAREVSSSGGWLNLTRVKAEDRGWYKCATTHSFGHFASHSVFINVLGEGGGGAGIHTPQLLRKTASTSSSTQAALHPSCPFHPSSAGTQDLPGWVAVVALNSSVETVGGGIAVLAARVCGHPLPSSSALTWLPPYHLPPIRPGHSRDRLRAHNLTQIGPGGCRRAALSVSGVRGSDAGAWVLVAAGRHHADATLIRLNVTAAAHAVAASAAHTFLPALLPALLPFCCLAPRP</sequence>
<comment type="subcellular location">
    <subcellularLocation>
        <location evidence="1">Membrane</location>
        <topology evidence="1">Single-pass type I membrane protein</topology>
    </subcellularLocation>
</comment>
<dbReference type="PROSITE" id="PS50835">
    <property type="entry name" value="IG_LIKE"/>
    <property type="match status" value="2"/>
</dbReference>
<protein>
    <recommendedName>
        <fullName evidence="6">Ig-like domain-containing protein</fullName>
    </recommendedName>
</protein>
<dbReference type="SMART" id="SM00409">
    <property type="entry name" value="IG"/>
    <property type="match status" value="2"/>
</dbReference>
<dbReference type="Pfam" id="PF08205">
    <property type="entry name" value="C2-set_2"/>
    <property type="match status" value="1"/>
</dbReference>
<dbReference type="Gene3D" id="2.60.40.10">
    <property type="entry name" value="Immunoglobulins"/>
    <property type="match status" value="2"/>
</dbReference>
<dbReference type="SMART" id="SM00408">
    <property type="entry name" value="IGc2"/>
    <property type="match status" value="2"/>
</dbReference>
<dbReference type="SUPFAM" id="SSF48726">
    <property type="entry name" value="Immunoglobulin"/>
    <property type="match status" value="2"/>
</dbReference>
<evidence type="ECO:0000256" key="3">
    <source>
        <dbReference type="ARBA" id="ARBA00023157"/>
    </source>
</evidence>
<accession>A0AAE1TPG4</accession>
<reference evidence="7" key="1">
    <citation type="submission" date="2023-11" db="EMBL/GenBank/DDBJ databases">
        <title>Genome assemblies of two species of porcelain crab, Petrolisthes cinctipes and Petrolisthes manimaculis (Anomura: Porcellanidae).</title>
        <authorList>
            <person name="Angst P."/>
        </authorList>
    </citation>
    <scope>NUCLEOTIDE SEQUENCE</scope>
    <source>
        <strain evidence="7">PB745_02</strain>
        <tissue evidence="7">Gill</tissue>
    </source>
</reference>
<dbReference type="PANTHER" id="PTHR11640:SF155">
    <property type="entry name" value="IG-LIKE DOMAIN-CONTAINING PROTEIN"/>
    <property type="match status" value="1"/>
</dbReference>
<dbReference type="Pfam" id="PF13927">
    <property type="entry name" value="Ig_3"/>
    <property type="match status" value="1"/>
</dbReference>
<keyword evidence="5" id="KW-0393">Immunoglobulin domain</keyword>
<dbReference type="InterPro" id="IPR003597">
    <property type="entry name" value="Ig_C1-set"/>
</dbReference>
<proteinExistence type="predicted"/>
<evidence type="ECO:0000256" key="1">
    <source>
        <dbReference type="ARBA" id="ARBA00004479"/>
    </source>
</evidence>
<evidence type="ECO:0000313" key="7">
    <source>
        <dbReference type="EMBL" id="KAK4292877.1"/>
    </source>
</evidence>
<dbReference type="InterPro" id="IPR013162">
    <property type="entry name" value="CD80_C2-set"/>
</dbReference>
<evidence type="ECO:0000259" key="6">
    <source>
        <dbReference type="PROSITE" id="PS50835"/>
    </source>
</evidence>
<dbReference type="InterPro" id="IPR013783">
    <property type="entry name" value="Ig-like_fold"/>
</dbReference>
<evidence type="ECO:0000256" key="4">
    <source>
        <dbReference type="ARBA" id="ARBA00023180"/>
    </source>
</evidence>
<dbReference type="InterPro" id="IPR003598">
    <property type="entry name" value="Ig_sub2"/>
</dbReference>
<keyword evidence="4" id="KW-0325">Glycoprotein</keyword>
<keyword evidence="2" id="KW-0472">Membrane</keyword>